<dbReference type="InterPro" id="IPR029052">
    <property type="entry name" value="Metallo-depent_PP-like"/>
</dbReference>
<comment type="caution">
    <text evidence="3">The sequence shown here is derived from an EMBL/GenBank/DDBJ whole genome shotgun (WGS) entry which is preliminary data.</text>
</comment>
<protein>
    <submittedName>
        <fullName evidence="3">Putative metallophosphoesterase YhaO</fullName>
    </submittedName>
</protein>
<feature type="domain" description="Calcineurin-like phosphoesterase" evidence="2">
    <location>
        <begin position="10"/>
        <end position="169"/>
    </location>
</feature>
<dbReference type="GO" id="GO:0016787">
    <property type="term" value="F:hydrolase activity"/>
    <property type="evidence" value="ECO:0007669"/>
    <property type="project" value="UniProtKB-KW"/>
</dbReference>
<proteinExistence type="predicted"/>
<keyword evidence="1" id="KW-0378">Hydrolase</keyword>
<dbReference type="InterPro" id="IPR041796">
    <property type="entry name" value="Mre11_N"/>
</dbReference>
<sequence>MREALASLAGLAEREQVNFVLIAGDIYDGTWDTADTGMYFLKWLDRLQKSGIEVYAISGNHDAQSKMTNVFKLPANPSGRPVMLSSSQPETVVLDDIDVAIHGRGFSQQAEAENLVRQYPAAIAGKFNIGMLHTSLDGVGGAHHRYAPCSNSDLISLGYDYWALGHIHTRKHHHKPGEAPIVFPGNIQGRHVRESGPKGCEVVSVDHSGNVSMQFVRLDVFRWEICDVNVDGVESPDELLSRFAIQMQNVVAGGDGLPMAVRVIVSGISTAHDAWLSEPEKWSGQIRADAISVGGADVWIEKVKFNTRPLKQLTAEDVASGPIEEVLRLFDELAIDDEMATELDAALDDMRGKLPAELNRGTDAIAPKNDVAALRSLLSEIQPMLVHRLTTEAVGS</sequence>
<dbReference type="PANTHER" id="PTHR30337">
    <property type="entry name" value="COMPONENT OF ATP-DEPENDENT DSDNA EXONUCLEASE"/>
    <property type="match status" value="1"/>
</dbReference>
<accession>A0A5C6EPW7</accession>
<gene>
    <name evidence="3" type="primary">yhaO_1</name>
    <name evidence="3" type="ORF">Poly59_27520</name>
</gene>
<evidence type="ECO:0000259" key="2">
    <source>
        <dbReference type="Pfam" id="PF00149"/>
    </source>
</evidence>
<dbReference type="InterPro" id="IPR050535">
    <property type="entry name" value="DNA_Repair-Maintenance_Comp"/>
</dbReference>
<dbReference type="InterPro" id="IPR004843">
    <property type="entry name" value="Calcineurin-like_PHP"/>
</dbReference>
<dbReference type="Pfam" id="PF00149">
    <property type="entry name" value="Metallophos"/>
    <property type="match status" value="1"/>
</dbReference>
<dbReference type="Gene3D" id="3.60.21.10">
    <property type="match status" value="1"/>
</dbReference>
<dbReference type="PANTHER" id="PTHR30337:SF7">
    <property type="entry name" value="PHOSPHOESTERASE"/>
    <property type="match status" value="1"/>
</dbReference>
<keyword evidence="4" id="KW-1185">Reference proteome</keyword>
<dbReference type="Proteomes" id="UP000317977">
    <property type="component" value="Unassembled WGS sequence"/>
</dbReference>
<evidence type="ECO:0000256" key="1">
    <source>
        <dbReference type="ARBA" id="ARBA00022801"/>
    </source>
</evidence>
<evidence type="ECO:0000313" key="3">
    <source>
        <dbReference type="EMBL" id="TWU51162.1"/>
    </source>
</evidence>
<organism evidence="3 4">
    <name type="scientific">Rubripirellula reticaptiva</name>
    <dbReference type="NCBI Taxonomy" id="2528013"/>
    <lineage>
        <taxon>Bacteria</taxon>
        <taxon>Pseudomonadati</taxon>
        <taxon>Planctomycetota</taxon>
        <taxon>Planctomycetia</taxon>
        <taxon>Pirellulales</taxon>
        <taxon>Pirellulaceae</taxon>
        <taxon>Rubripirellula</taxon>
    </lineage>
</organism>
<dbReference type="AlphaFoldDB" id="A0A5C6EPW7"/>
<evidence type="ECO:0000313" key="4">
    <source>
        <dbReference type="Proteomes" id="UP000317977"/>
    </source>
</evidence>
<dbReference type="SUPFAM" id="SSF56300">
    <property type="entry name" value="Metallo-dependent phosphatases"/>
    <property type="match status" value="1"/>
</dbReference>
<dbReference type="EMBL" id="SJPX01000003">
    <property type="protein sequence ID" value="TWU51162.1"/>
    <property type="molecule type" value="Genomic_DNA"/>
</dbReference>
<name>A0A5C6EPW7_9BACT</name>
<reference evidence="3 4" key="1">
    <citation type="submission" date="2019-02" db="EMBL/GenBank/DDBJ databases">
        <title>Deep-cultivation of Planctomycetes and their phenomic and genomic characterization uncovers novel biology.</title>
        <authorList>
            <person name="Wiegand S."/>
            <person name="Jogler M."/>
            <person name="Boedeker C."/>
            <person name="Pinto D."/>
            <person name="Vollmers J."/>
            <person name="Rivas-Marin E."/>
            <person name="Kohn T."/>
            <person name="Peeters S.H."/>
            <person name="Heuer A."/>
            <person name="Rast P."/>
            <person name="Oberbeckmann S."/>
            <person name="Bunk B."/>
            <person name="Jeske O."/>
            <person name="Meyerdierks A."/>
            <person name="Storesund J.E."/>
            <person name="Kallscheuer N."/>
            <person name="Luecker S."/>
            <person name="Lage O.M."/>
            <person name="Pohl T."/>
            <person name="Merkel B.J."/>
            <person name="Hornburger P."/>
            <person name="Mueller R.-W."/>
            <person name="Bruemmer F."/>
            <person name="Labrenz M."/>
            <person name="Spormann A.M."/>
            <person name="Op Den Camp H."/>
            <person name="Overmann J."/>
            <person name="Amann R."/>
            <person name="Jetten M.S.M."/>
            <person name="Mascher T."/>
            <person name="Medema M.H."/>
            <person name="Devos D.P."/>
            <person name="Kaster A.-K."/>
            <person name="Ovreas L."/>
            <person name="Rohde M."/>
            <person name="Galperin M.Y."/>
            <person name="Jogler C."/>
        </authorList>
    </citation>
    <scope>NUCLEOTIDE SEQUENCE [LARGE SCALE GENOMIC DNA]</scope>
    <source>
        <strain evidence="3 4">Poly59</strain>
    </source>
</reference>
<dbReference type="CDD" id="cd00840">
    <property type="entry name" value="MPP_Mre11_N"/>
    <property type="match status" value="1"/>
</dbReference>